<protein>
    <submittedName>
        <fullName evidence="2">Uncharacterized protein</fullName>
    </submittedName>
</protein>
<evidence type="ECO:0000313" key="3">
    <source>
        <dbReference type="Proteomes" id="UP000188533"/>
    </source>
</evidence>
<sequence length="263" mass="29411">MLSTRPISRNAENNTNRHAFKTPSRGLAENRLGTLKGKGKAGVGQQTPFQTKTPFQKPLFTEADTQLKGGVRIPARPFLDKTPFPNRIVNLSNANNIHAQTPYLHPASASGTPDSALRPSSTRKHIRVPRNSQKFETPLNTRNHWDVDLNDDSADDIAVGLPESALPEEEDFDEIEYMAPNTLDLPYQPPFDLEMPDYKVLGKTIMEASRNGAFYEPPESPVEFEIRTEDIEICDVALDFSSISDADPFFEFPYNKLANPQPN</sequence>
<gene>
    <name evidence="2" type="ORF">LENED_003060</name>
</gene>
<reference evidence="2 3" key="2">
    <citation type="submission" date="2017-02" db="EMBL/GenBank/DDBJ databases">
        <title>A genome survey and senescence transcriptome analysis in Lentinula edodes.</title>
        <authorList>
            <person name="Sakamoto Y."/>
            <person name="Nakade K."/>
            <person name="Sato S."/>
            <person name="Yoshida Y."/>
            <person name="Miyazaki K."/>
            <person name="Natsume S."/>
            <person name="Konno N."/>
        </authorList>
    </citation>
    <scope>NUCLEOTIDE SEQUENCE [LARGE SCALE GENOMIC DNA]</scope>
    <source>
        <strain evidence="2 3">NBRC 111202</strain>
    </source>
</reference>
<feature type="compositionally biased region" description="Polar residues" evidence="1">
    <location>
        <begin position="1"/>
        <end position="17"/>
    </location>
</feature>
<dbReference type="STRING" id="5353.A0A1Q3E2K8"/>
<dbReference type="AlphaFoldDB" id="A0A1Q3E2K8"/>
<keyword evidence="3" id="KW-1185">Reference proteome</keyword>
<feature type="region of interest" description="Disordered" evidence="1">
    <location>
        <begin position="105"/>
        <end position="124"/>
    </location>
</feature>
<dbReference type="Proteomes" id="UP000188533">
    <property type="component" value="Unassembled WGS sequence"/>
</dbReference>
<feature type="region of interest" description="Disordered" evidence="1">
    <location>
        <begin position="1"/>
        <end position="29"/>
    </location>
</feature>
<dbReference type="EMBL" id="BDGU01000062">
    <property type="protein sequence ID" value="GAW01462.1"/>
    <property type="molecule type" value="Genomic_DNA"/>
</dbReference>
<name>A0A1Q3E2K8_LENED</name>
<evidence type="ECO:0000313" key="2">
    <source>
        <dbReference type="EMBL" id="GAW01462.1"/>
    </source>
</evidence>
<reference evidence="2 3" key="1">
    <citation type="submission" date="2016-08" db="EMBL/GenBank/DDBJ databases">
        <authorList>
            <consortium name="Lentinula edodes genome sequencing consortium"/>
            <person name="Sakamoto Y."/>
            <person name="Nakade K."/>
            <person name="Sato S."/>
            <person name="Yoshida Y."/>
            <person name="Miyazaki K."/>
            <person name="Natsume S."/>
            <person name="Konno N."/>
        </authorList>
    </citation>
    <scope>NUCLEOTIDE SEQUENCE [LARGE SCALE GENOMIC DNA]</scope>
    <source>
        <strain evidence="2 3">NBRC 111202</strain>
    </source>
</reference>
<accession>A0A1Q3E2K8</accession>
<proteinExistence type="predicted"/>
<comment type="caution">
    <text evidence="2">The sequence shown here is derived from an EMBL/GenBank/DDBJ whole genome shotgun (WGS) entry which is preliminary data.</text>
</comment>
<organism evidence="2 3">
    <name type="scientific">Lentinula edodes</name>
    <name type="common">Shiitake mushroom</name>
    <name type="synonym">Lentinus edodes</name>
    <dbReference type="NCBI Taxonomy" id="5353"/>
    <lineage>
        <taxon>Eukaryota</taxon>
        <taxon>Fungi</taxon>
        <taxon>Dikarya</taxon>
        <taxon>Basidiomycota</taxon>
        <taxon>Agaricomycotina</taxon>
        <taxon>Agaricomycetes</taxon>
        <taxon>Agaricomycetidae</taxon>
        <taxon>Agaricales</taxon>
        <taxon>Marasmiineae</taxon>
        <taxon>Omphalotaceae</taxon>
        <taxon>Lentinula</taxon>
    </lineage>
</organism>
<evidence type="ECO:0000256" key="1">
    <source>
        <dbReference type="SAM" id="MobiDB-lite"/>
    </source>
</evidence>